<organism evidence="1">
    <name type="scientific">Asparagus officinalis</name>
    <name type="common">Garden asparagus</name>
    <dbReference type="NCBI Taxonomy" id="4686"/>
    <lineage>
        <taxon>Eukaryota</taxon>
        <taxon>Viridiplantae</taxon>
        <taxon>Streptophyta</taxon>
        <taxon>Embryophyta</taxon>
        <taxon>Tracheophyta</taxon>
        <taxon>Spermatophyta</taxon>
        <taxon>Magnoliopsida</taxon>
        <taxon>Liliopsida</taxon>
        <taxon>Asparagales</taxon>
        <taxon>Asparagaceae</taxon>
        <taxon>Asparagoideae</taxon>
        <taxon>Asparagus</taxon>
    </lineage>
</organism>
<dbReference type="EMBL" id="AC183436">
    <property type="protein sequence ID" value="ABD63164.1"/>
    <property type="molecule type" value="Genomic_DNA"/>
</dbReference>
<name>Q2AA12_ASPOF</name>
<evidence type="ECO:0000313" key="1">
    <source>
        <dbReference type="EMBL" id="ABD63164.1"/>
    </source>
</evidence>
<sequence>MVEIHGPTDEHVACPPRTHLRSSSLYALNSPVVRVRLWLELAIRPEFTYGLNSPYNQSSPTA</sequence>
<reference evidence="1" key="1">
    <citation type="submission" date="2006-03" db="EMBL/GenBank/DDBJ databases">
        <title>Comparative Sequence and Genetic Analyses of Asparagus BACs Reveal No Microsynteny with Onion or Rice.</title>
        <authorList>
            <person name="Jernej J."/>
            <person name="Telgmann A."/>
            <person name="Jung C."/>
            <person name="Cheung F."/>
            <person name="Havey M.J."/>
            <person name="Town C.D."/>
        </authorList>
    </citation>
    <scope>NUCLEOTIDE SEQUENCE</scope>
</reference>
<accession>Q2AA12</accession>
<gene>
    <name evidence="1" type="ORF">20.t00016</name>
</gene>
<proteinExistence type="predicted"/>
<dbReference type="AlphaFoldDB" id="Q2AA12"/>
<protein>
    <submittedName>
        <fullName evidence="1">Uncharacterized protein</fullName>
    </submittedName>
</protein>